<dbReference type="PANTHER" id="PTHR24419:SF18">
    <property type="entry name" value="SERINE_THREONINE-PROTEIN KINASE HASPIN"/>
    <property type="match status" value="1"/>
</dbReference>
<feature type="compositionally biased region" description="Acidic residues" evidence="1">
    <location>
        <begin position="246"/>
        <end position="255"/>
    </location>
</feature>
<sequence length="576" mass="66167">MEGYLGKIKIDYREQDLLDISDFNSQYTYSMIENHHDYQPYTMTGLQSYNPIYAKLFDINKSGTNIVLQHKYHIHSLHSIFNTRTGEIVETPIFVKFSPLLDPIKYMIGKYPVQDDKIRKLPLFSPSESSTFPKLADENNASYIDGFFSFLSSQLLEHHGFLHGIDYYGSYLGVQDKFKMNTTDDIEYLYTSDYFNRNVGKHFFISDDVRQNITEGFGSRANKNKLTIQSEDLGAEDLGAEELGAEDLGAEDLGAEDLGKSSDEDNEVIYEKSSNSTQSSTDSSNNSDINYSSSDSASDSESESYDDESESEESSIPSSECDNVFAFLPKFPVQMICLEKCVGTFDDLLDKGVIDECEGASALFQIVMTLLVYQRAFSFTHNDLHTNNIMYVNTDIEYLYYMWENRVYRVPTYGKIYKIIDFGRSIYRYGGKTFCSDSFATGGDAATQYNCEPYMNENRPRLDPNPAFDLCRLGCSMYDFLIEDERESDMDDYQKTVARWCKDDNGHNVLYKRNGEERYPNFKLYKMIARIVHHHTPQEQLKFPLFAQFLMPEAERSRFVDGEPGMMNVDAIPSYV</sequence>
<dbReference type="GO" id="GO:0005634">
    <property type="term" value="C:nucleus"/>
    <property type="evidence" value="ECO:0007669"/>
    <property type="project" value="TreeGrafter"/>
</dbReference>
<protein>
    <recommendedName>
        <fullName evidence="3">Protein kinase domain-containing protein</fullName>
    </recommendedName>
</protein>
<accession>A0A6C0KJZ5</accession>
<dbReference type="SUPFAM" id="SSF56112">
    <property type="entry name" value="Protein kinase-like (PK-like)"/>
    <property type="match status" value="1"/>
</dbReference>
<feature type="region of interest" description="Disordered" evidence="1">
    <location>
        <begin position="246"/>
        <end position="265"/>
    </location>
</feature>
<dbReference type="GO" id="GO:0005737">
    <property type="term" value="C:cytoplasm"/>
    <property type="evidence" value="ECO:0007669"/>
    <property type="project" value="TreeGrafter"/>
</dbReference>
<dbReference type="PANTHER" id="PTHR24419">
    <property type="entry name" value="INTERLEUKIN-1 RECEPTOR-ASSOCIATED KINASE"/>
    <property type="match status" value="1"/>
</dbReference>
<evidence type="ECO:0008006" key="3">
    <source>
        <dbReference type="Google" id="ProtNLM"/>
    </source>
</evidence>
<dbReference type="InterPro" id="IPR011009">
    <property type="entry name" value="Kinase-like_dom_sf"/>
</dbReference>
<organism evidence="2">
    <name type="scientific">viral metagenome</name>
    <dbReference type="NCBI Taxonomy" id="1070528"/>
    <lineage>
        <taxon>unclassified sequences</taxon>
        <taxon>metagenomes</taxon>
        <taxon>organismal metagenomes</taxon>
    </lineage>
</organism>
<evidence type="ECO:0000256" key="1">
    <source>
        <dbReference type="SAM" id="MobiDB-lite"/>
    </source>
</evidence>
<evidence type="ECO:0000313" key="2">
    <source>
        <dbReference type="EMBL" id="QHU17137.1"/>
    </source>
</evidence>
<dbReference type="GO" id="GO:0035556">
    <property type="term" value="P:intracellular signal transduction"/>
    <property type="evidence" value="ECO:0007669"/>
    <property type="project" value="TreeGrafter"/>
</dbReference>
<feature type="region of interest" description="Disordered" evidence="1">
    <location>
        <begin position="270"/>
        <end position="317"/>
    </location>
</feature>
<feature type="compositionally biased region" description="Acidic residues" evidence="1">
    <location>
        <begin position="298"/>
        <end position="313"/>
    </location>
</feature>
<dbReference type="GO" id="GO:0000278">
    <property type="term" value="P:mitotic cell cycle"/>
    <property type="evidence" value="ECO:0007669"/>
    <property type="project" value="TreeGrafter"/>
</dbReference>
<feature type="compositionally biased region" description="Low complexity" evidence="1">
    <location>
        <begin position="273"/>
        <end position="297"/>
    </location>
</feature>
<dbReference type="Gene3D" id="1.10.510.10">
    <property type="entry name" value="Transferase(Phosphotransferase) domain 1"/>
    <property type="match status" value="1"/>
</dbReference>
<dbReference type="EMBL" id="MN740898">
    <property type="protein sequence ID" value="QHU17137.1"/>
    <property type="molecule type" value="Genomic_DNA"/>
</dbReference>
<proteinExistence type="predicted"/>
<name>A0A6C0KJZ5_9ZZZZ</name>
<reference evidence="2" key="1">
    <citation type="journal article" date="2020" name="Nature">
        <title>Giant virus diversity and host interactions through global metagenomics.</title>
        <authorList>
            <person name="Schulz F."/>
            <person name="Roux S."/>
            <person name="Paez-Espino D."/>
            <person name="Jungbluth S."/>
            <person name="Walsh D.A."/>
            <person name="Denef V.J."/>
            <person name="McMahon K.D."/>
            <person name="Konstantinidis K.T."/>
            <person name="Eloe-Fadrosh E.A."/>
            <person name="Kyrpides N.C."/>
            <person name="Woyke T."/>
        </authorList>
    </citation>
    <scope>NUCLEOTIDE SEQUENCE</scope>
    <source>
        <strain evidence="2">GVMAG-S-3300012000-57</strain>
    </source>
</reference>
<dbReference type="AlphaFoldDB" id="A0A6C0KJZ5"/>
<dbReference type="GO" id="GO:0072354">
    <property type="term" value="F:histone H3T3 kinase activity"/>
    <property type="evidence" value="ECO:0007669"/>
    <property type="project" value="TreeGrafter"/>
</dbReference>